<feature type="transmembrane region" description="Helical" evidence="13">
    <location>
        <begin position="1451"/>
        <end position="1470"/>
    </location>
</feature>
<evidence type="ECO:0000256" key="14">
    <source>
        <dbReference type="SAM" id="MobiDB-lite"/>
    </source>
</evidence>
<keyword evidence="6 13" id="KW-0547">Nucleotide-binding</keyword>
<dbReference type="PRINTS" id="PR00119">
    <property type="entry name" value="CATATPASE"/>
</dbReference>
<organism evidence="17 18">
    <name type="scientific">Edaphochlamys debaryana</name>
    <dbReference type="NCBI Taxonomy" id="47281"/>
    <lineage>
        <taxon>Eukaryota</taxon>
        <taxon>Viridiplantae</taxon>
        <taxon>Chlorophyta</taxon>
        <taxon>core chlorophytes</taxon>
        <taxon>Chlorophyceae</taxon>
        <taxon>CS clade</taxon>
        <taxon>Chlamydomonadales</taxon>
        <taxon>Chlamydomonadales incertae sedis</taxon>
        <taxon>Edaphochlamys</taxon>
    </lineage>
</organism>
<feature type="transmembrane region" description="Helical" evidence="13">
    <location>
        <begin position="1307"/>
        <end position="1329"/>
    </location>
</feature>
<comment type="caution">
    <text evidence="17">The sequence shown here is derived from an EMBL/GenBank/DDBJ whole genome shotgun (WGS) entry which is preliminary data.</text>
</comment>
<dbReference type="EC" id="7.2.2.-" evidence="13"/>
<evidence type="ECO:0000256" key="9">
    <source>
        <dbReference type="ARBA" id="ARBA00022967"/>
    </source>
</evidence>
<reference evidence="17" key="1">
    <citation type="journal article" date="2020" name="bioRxiv">
        <title>Comparative genomics of Chlamydomonas.</title>
        <authorList>
            <person name="Craig R.J."/>
            <person name="Hasan A.R."/>
            <person name="Ness R.W."/>
            <person name="Keightley P.D."/>
        </authorList>
    </citation>
    <scope>NUCLEOTIDE SEQUENCE</scope>
    <source>
        <strain evidence="17">CCAP 11/70</strain>
    </source>
</reference>
<keyword evidence="18" id="KW-1185">Reference proteome</keyword>
<evidence type="ECO:0000256" key="1">
    <source>
        <dbReference type="ARBA" id="ARBA00004141"/>
    </source>
</evidence>
<feature type="domain" description="P5B-type ATPase N-terminal" evidence="16">
    <location>
        <begin position="84"/>
        <end position="193"/>
    </location>
</feature>
<dbReference type="InterPro" id="IPR059000">
    <property type="entry name" value="ATPase_P-type_domA"/>
</dbReference>
<comment type="catalytic activity">
    <reaction evidence="12 13">
        <text>ATP + H2O = ADP + phosphate + H(+)</text>
        <dbReference type="Rhea" id="RHEA:13065"/>
        <dbReference type="ChEBI" id="CHEBI:15377"/>
        <dbReference type="ChEBI" id="CHEBI:15378"/>
        <dbReference type="ChEBI" id="CHEBI:30616"/>
        <dbReference type="ChEBI" id="CHEBI:43474"/>
        <dbReference type="ChEBI" id="CHEBI:456216"/>
    </reaction>
</comment>
<dbReference type="Gene3D" id="3.40.50.1000">
    <property type="entry name" value="HAD superfamily/HAD-like"/>
    <property type="match status" value="2"/>
</dbReference>
<dbReference type="PROSITE" id="PS00154">
    <property type="entry name" value="ATPASE_E1_E2"/>
    <property type="match status" value="1"/>
</dbReference>
<dbReference type="EMBL" id="JAEHOE010000003">
    <property type="protein sequence ID" value="KAG2500542.1"/>
    <property type="molecule type" value="Genomic_DNA"/>
</dbReference>
<dbReference type="Gene3D" id="2.70.150.10">
    <property type="entry name" value="Calcium-transporting ATPase, cytoplasmic transduction domain A"/>
    <property type="match status" value="1"/>
</dbReference>
<dbReference type="SUPFAM" id="SSF81653">
    <property type="entry name" value="Calcium ATPase, transduction domain A"/>
    <property type="match status" value="1"/>
</dbReference>
<evidence type="ECO:0000256" key="7">
    <source>
        <dbReference type="ARBA" id="ARBA00022840"/>
    </source>
</evidence>
<dbReference type="InterPro" id="IPR006544">
    <property type="entry name" value="P-type_TPase_V"/>
</dbReference>
<evidence type="ECO:0000256" key="12">
    <source>
        <dbReference type="ARBA" id="ARBA00049360"/>
    </source>
</evidence>
<dbReference type="SUPFAM" id="SSF81665">
    <property type="entry name" value="Calcium ATPase, transmembrane domain M"/>
    <property type="match status" value="1"/>
</dbReference>
<keyword evidence="5 13" id="KW-0479">Metal-binding</keyword>
<dbReference type="GO" id="GO:0005524">
    <property type="term" value="F:ATP binding"/>
    <property type="evidence" value="ECO:0007669"/>
    <property type="project" value="UniProtKB-UniRule"/>
</dbReference>
<evidence type="ECO:0000256" key="8">
    <source>
        <dbReference type="ARBA" id="ARBA00022842"/>
    </source>
</evidence>
<evidence type="ECO:0000256" key="11">
    <source>
        <dbReference type="ARBA" id="ARBA00023136"/>
    </source>
</evidence>
<feature type="compositionally biased region" description="Low complexity" evidence="14">
    <location>
        <begin position="17"/>
        <end position="28"/>
    </location>
</feature>
<dbReference type="GO" id="GO:0019829">
    <property type="term" value="F:ATPase-coupled monoatomic cation transmembrane transporter activity"/>
    <property type="evidence" value="ECO:0007669"/>
    <property type="project" value="UniProtKB-UniRule"/>
</dbReference>
<dbReference type="InterPro" id="IPR023214">
    <property type="entry name" value="HAD_sf"/>
</dbReference>
<dbReference type="InterPro" id="IPR008250">
    <property type="entry name" value="ATPase_P-typ_transduc_dom_A_sf"/>
</dbReference>
<dbReference type="Gene3D" id="1.20.1110.10">
    <property type="entry name" value="Calcium-transporting ATPase, transmembrane domain"/>
    <property type="match status" value="1"/>
</dbReference>
<dbReference type="PANTHER" id="PTHR45630:SF8">
    <property type="entry name" value="CATION-TRANSPORTING ATPASE"/>
    <property type="match status" value="1"/>
</dbReference>
<feature type="region of interest" description="Disordered" evidence="14">
    <location>
        <begin position="997"/>
        <end position="1020"/>
    </location>
</feature>
<comment type="subcellular location">
    <subcellularLocation>
        <location evidence="1 13">Membrane</location>
        <topology evidence="1 13">Multi-pass membrane protein</topology>
    </subcellularLocation>
</comment>
<keyword evidence="4 13" id="KW-0812">Transmembrane</keyword>
<evidence type="ECO:0000256" key="4">
    <source>
        <dbReference type="ARBA" id="ARBA00022692"/>
    </source>
</evidence>
<feature type="region of interest" description="Disordered" evidence="14">
    <location>
        <begin position="1"/>
        <end position="41"/>
    </location>
</feature>
<evidence type="ECO:0000313" key="18">
    <source>
        <dbReference type="Proteomes" id="UP000612055"/>
    </source>
</evidence>
<feature type="transmembrane region" description="Helical" evidence="13">
    <location>
        <begin position="304"/>
        <end position="322"/>
    </location>
</feature>
<name>A0A835YF34_9CHLO</name>
<dbReference type="SUPFAM" id="SSF81660">
    <property type="entry name" value="Metal cation-transporting ATPase, ATP-binding domain N"/>
    <property type="match status" value="1"/>
</dbReference>
<feature type="transmembrane region" description="Helical" evidence="13">
    <location>
        <begin position="473"/>
        <end position="494"/>
    </location>
</feature>
<feature type="transmembrane region" description="Helical" evidence="13">
    <location>
        <begin position="1335"/>
        <end position="1354"/>
    </location>
</feature>
<gene>
    <name evidence="17" type="ORF">HYH03_001317</name>
</gene>
<feature type="compositionally biased region" description="Gly residues" evidence="14">
    <location>
        <begin position="1004"/>
        <end position="1020"/>
    </location>
</feature>
<dbReference type="Gene3D" id="3.40.1110.10">
    <property type="entry name" value="Calcium-transporting ATPase, cytoplasmic domain N"/>
    <property type="match status" value="1"/>
</dbReference>
<dbReference type="InterPro" id="IPR023299">
    <property type="entry name" value="ATPase_P-typ_cyto_dom_N"/>
</dbReference>
<evidence type="ECO:0000256" key="2">
    <source>
        <dbReference type="ARBA" id="ARBA00006000"/>
    </source>
</evidence>
<feature type="transmembrane region" description="Helical" evidence="13">
    <location>
        <begin position="281"/>
        <end position="298"/>
    </location>
</feature>
<evidence type="ECO:0000259" key="16">
    <source>
        <dbReference type="Pfam" id="PF12409"/>
    </source>
</evidence>
<proteinExistence type="inferred from homology"/>
<feature type="transmembrane region" description="Helical" evidence="13">
    <location>
        <begin position="90"/>
        <end position="109"/>
    </location>
</feature>
<keyword evidence="3" id="KW-0597">Phosphoprotein</keyword>
<feature type="region of interest" description="Disordered" evidence="14">
    <location>
        <begin position="1040"/>
        <end position="1069"/>
    </location>
</feature>
<dbReference type="GO" id="GO:0046872">
    <property type="term" value="F:metal ion binding"/>
    <property type="evidence" value="ECO:0007669"/>
    <property type="project" value="UniProtKB-UniRule"/>
</dbReference>
<feature type="transmembrane region" description="Helical" evidence="13">
    <location>
        <begin position="1421"/>
        <end position="1439"/>
    </location>
</feature>
<dbReference type="GO" id="GO:0140358">
    <property type="term" value="F:P-type transmembrane transporter activity"/>
    <property type="evidence" value="ECO:0007669"/>
    <property type="project" value="InterPro"/>
</dbReference>
<dbReference type="Pfam" id="PF12409">
    <property type="entry name" value="P5-ATPase"/>
    <property type="match status" value="1"/>
</dbReference>
<feature type="compositionally biased region" description="Gly residues" evidence="14">
    <location>
        <begin position="652"/>
        <end position="665"/>
    </location>
</feature>
<comment type="similarity">
    <text evidence="2 13">Belongs to the cation transport ATPase (P-type) (TC 3.A.3) family. Type V subfamily.</text>
</comment>
<dbReference type="GO" id="GO:0016887">
    <property type="term" value="F:ATP hydrolysis activity"/>
    <property type="evidence" value="ECO:0007669"/>
    <property type="project" value="InterPro"/>
</dbReference>
<accession>A0A835YF34</accession>
<evidence type="ECO:0000256" key="10">
    <source>
        <dbReference type="ARBA" id="ARBA00022989"/>
    </source>
</evidence>
<dbReference type="InterPro" id="IPR047819">
    <property type="entry name" value="P5A-ATPase_N"/>
</dbReference>
<dbReference type="InterPro" id="IPR018303">
    <property type="entry name" value="ATPase_P-typ_P_site"/>
</dbReference>
<evidence type="ECO:0000256" key="6">
    <source>
        <dbReference type="ARBA" id="ARBA00022741"/>
    </source>
</evidence>
<dbReference type="PANTHER" id="PTHR45630">
    <property type="entry name" value="CATION-TRANSPORTING ATPASE-RELATED"/>
    <property type="match status" value="1"/>
</dbReference>
<feature type="region of interest" description="Disordered" evidence="14">
    <location>
        <begin position="638"/>
        <end position="665"/>
    </location>
</feature>
<evidence type="ECO:0000256" key="5">
    <source>
        <dbReference type="ARBA" id="ARBA00022723"/>
    </source>
</evidence>
<keyword evidence="8 13" id="KW-0460">Magnesium</keyword>
<feature type="region of interest" description="Disordered" evidence="14">
    <location>
        <begin position="955"/>
        <end position="976"/>
    </location>
</feature>
<feature type="transmembrane region" description="Helical" evidence="13">
    <location>
        <begin position="1375"/>
        <end position="1397"/>
    </location>
</feature>
<dbReference type="InterPro" id="IPR001757">
    <property type="entry name" value="P_typ_ATPase"/>
</dbReference>
<dbReference type="Pfam" id="PF00122">
    <property type="entry name" value="E1-E2_ATPase"/>
    <property type="match status" value="1"/>
</dbReference>
<evidence type="ECO:0000313" key="17">
    <source>
        <dbReference type="EMBL" id="KAG2500542.1"/>
    </source>
</evidence>
<dbReference type="Proteomes" id="UP000612055">
    <property type="component" value="Unassembled WGS sequence"/>
</dbReference>
<evidence type="ECO:0000256" key="13">
    <source>
        <dbReference type="RuleBase" id="RU362082"/>
    </source>
</evidence>
<evidence type="ECO:0000259" key="15">
    <source>
        <dbReference type="Pfam" id="PF00122"/>
    </source>
</evidence>
<feature type="transmembrane region" description="Helical" evidence="13">
    <location>
        <begin position="506"/>
        <end position="528"/>
    </location>
</feature>
<feature type="transmembrane region" description="Helical" evidence="13">
    <location>
        <begin position="1500"/>
        <end position="1522"/>
    </location>
</feature>
<keyword evidence="10 13" id="KW-1133">Transmembrane helix</keyword>
<dbReference type="SUPFAM" id="SSF56784">
    <property type="entry name" value="HAD-like"/>
    <property type="match status" value="1"/>
</dbReference>
<dbReference type="FunFam" id="1.20.1110.10:FF:000023">
    <property type="entry name" value="Cation-transporting ATPase"/>
    <property type="match status" value="1"/>
</dbReference>
<dbReference type="NCBIfam" id="TIGR01494">
    <property type="entry name" value="ATPase_P-type"/>
    <property type="match status" value="2"/>
</dbReference>
<keyword evidence="9 13" id="KW-1278">Translocase</keyword>
<evidence type="ECO:0000256" key="3">
    <source>
        <dbReference type="ARBA" id="ARBA00022553"/>
    </source>
</evidence>
<keyword evidence="11 13" id="KW-0472">Membrane</keyword>
<dbReference type="GO" id="GO:0016020">
    <property type="term" value="C:membrane"/>
    <property type="evidence" value="ECO:0007669"/>
    <property type="project" value="UniProtKB-SubCell"/>
</dbReference>
<keyword evidence="7 13" id="KW-0067">ATP-binding</keyword>
<protein>
    <recommendedName>
        <fullName evidence="13">Cation-transporting ATPase</fullName>
        <ecNumber evidence="13">7.2.2.-</ecNumber>
    </recommendedName>
</protein>
<dbReference type="InterPro" id="IPR036412">
    <property type="entry name" value="HAD-like_sf"/>
</dbReference>
<sequence>MGGGRGASPGRALGAEPGPHGHVPHSPGRLGPHGAHGGPEEAPKAFTVMMARNEADEERRRGKPQDVFTYEPDKEIASFEGLYAPWWKTVLFYLIALLSAGLSLLACKWSPRLYALLRLSPCALRDAQYVRIRLTDGRVDLERVAEVALAEPHADSQPTYEADEEAAPRGGLLDWQVQRVQRLLEYRCTRYFYVEGPEAAGGVAPALSGRGSSGTFVPVPPVPRGFVEQLQAAAQTLAATGQATAVEEAAEWDLGERQLRYGTNEMAIPVKSIFTLIFDEMWHPFYVFQYFSILIWIVGDAYYSYAVCIAAITWFSIVSAAVEAHRNMKRLADIAHFECDVDVIRGGCVQRLASSCLVPGDLVVVGPGTLPADMVLLRGEAILDENMLTGESVPVRKVPYSPTADGLAYQPDRCPGCTLFGGTLVAQARAARGQRAVAVVVRTRFYSAKGQLLRSILFPREHEESFISDSLRFIAVMLAACLGLYVWAAVVLATNGASPDRIVVRFFDMITIAVPPALPACLTIATVFSIGRLRRKGIYVTSPDRITLAGQLDVICFDKTGTLTEQGLDLQGIIPIQGGRTHNLVSAVSLLPTSLVELLASCHGLARMGESLVGDPLDQKLFLATHWDLIDERPDMDGRFGGAYGPPPGGEPGPGGSSSLGGAGSMGGAGAVDGVGGVDGLVGAGEGGALAPEQAAQEAAEATGTSGDVHTYVRPPGAVHAYSIIKRFEFSAALQRNLVVVKAPDGGVQVFAKGSPEALRTLVDPASVPPDFEALLGETTREGLRVLALAAGDAGGVPEAQLLGWTQAETEAGVRLQLVGLAVMANPLRGDTADTIAQLQYASIRTVMVTGDHLRTAVSVAHKCNILPTQRPILLIDAADAPVHTHAHALATPVAPAPVLIPGSPGPGPATPGGLAVPGPYGDAAAVPLASSPGAATPGHSAPLPVVRQQHVLSYTGATGPGPAGEPTPMGDPSIAALGDWAGNLLRDSIEEQEAAAAAAARAGAGGSPPGADGAFGGGNGDGGGFGSAMAGFHRGTSGHHAVFTLDGDGESEGGAGPGPGPAANGNGNGLHYAPPVLIPAASDAAASGASPAAAAAPLAPALVPPGSLPAGGLRLSVLDAEGNVLPSLAALELGPSGYAHSTTTLSTLSTASSSALPAFASAASFSAPANAQALLARVLTGDLECAVTGKGFSWLLAALDPGLLEPVLRRAGVFARMSPDNKRDLMLLLGSGIDGVEGCPRLGLRVGFCGDGANDCGALKAAHVGVSLCEAEASVAAPMTSKAQTIASMVTVVAEGRCTLMATYQIFQFIIAYALVQAFETNLMYTYLLNLGNYQYLIEDLFFTTVLAALMGFTEPRKQLSRSRPLQRVMSAPLLLSTLAQCVVVVVFQLAGLWLLQAQAGYVRFMGDKELHATVAPENSATYMVALAQFVVLALVFNKGMPHRSPLWTNGWLVAVLVLQTAFVLQTLFSDNLFNTQVQQLVGKEDFGGVMGTAFRWKLFGLLVLMGLTAYAFEYASIGLVRLVAWARGRGGGGGRGSVPATVVGSVRPGRK</sequence>
<dbReference type="InterPro" id="IPR023298">
    <property type="entry name" value="ATPase_P-typ_TM_dom_sf"/>
</dbReference>
<feature type="domain" description="P-type ATPase A" evidence="15">
    <location>
        <begin position="340"/>
        <end position="455"/>
    </location>
</feature>
<dbReference type="OrthoDB" id="48943at2759"/>